<feature type="chain" id="PRO_5040739726" evidence="1">
    <location>
        <begin position="35"/>
        <end position="836"/>
    </location>
</feature>
<evidence type="ECO:0000313" key="5">
    <source>
        <dbReference type="Proteomes" id="UP001139333"/>
    </source>
</evidence>
<dbReference type="EMBL" id="JAKIKP010000003">
    <property type="protein sequence ID" value="MCL1142255.1"/>
    <property type="molecule type" value="Genomic_DNA"/>
</dbReference>
<dbReference type="GO" id="GO:0008236">
    <property type="term" value="F:serine-type peptidase activity"/>
    <property type="evidence" value="ECO:0007669"/>
    <property type="project" value="InterPro"/>
</dbReference>
<dbReference type="AlphaFoldDB" id="A0A9X1ZMK9"/>
<dbReference type="Gene3D" id="2.140.10.30">
    <property type="entry name" value="Dipeptidylpeptidase IV, N-terminal domain"/>
    <property type="match status" value="1"/>
</dbReference>
<dbReference type="InterPro" id="IPR002469">
    <property type="entry name" value="Peptidase_S9B_N"/>
</dbReference>
<dbReference type="PANTHER" id="PTHR11731">
    <property type="entry name" value="PROTEASE FAMILY S9B,C DIPEPTIDYL-PEPTIDASE IV-RELATED"/>
    <property type="match status" value="1"/>
</dbReference>
<evidence type="ECO:0000259" key="3">
    <source>
        <dbReference type="Pfam" id="PF00930"/>
    </source>
</evidence>
<dbReference type="Gene3D" id="3.40.50.1820">
    <property type="entry name" value="alpha/beta hydrolase"/>
    <property type="match status" value="1"/>
</dbReference>
<name>A0A9X1ZMK9_9GAMM</name>
<dbReference type="RefSeq" id="WP_248994935.1">
    <property type="nucleotide sequence ID" value="NZ_JAKIKP010000003.1"/>
</dbReference>
<dbReference type="GO" id="GO:0008239">
    <property type="term" value="F:dipeptidyl-peptidase activity"/>
    <property type="evidence" value="ECO:0007669"/>
    <property type="project" value="TreeGrafter"/>
</dbReference>
<accession>A0A9X1ZMK9</accession>
<feature type="signal peptide" evidence="1">
    <location>
        <begin position="1"/>
        <end position="34"/>
    </location>
</feature>
<organism evidence="4 5">
    <name type="scientific">Shewanella gaetbuli</name>
    <dbReference type="NCBI Taxonomy" id="220752"/>
    <lineage>
        <taxon>Bacteria</taxon>
        <taxon>Pseudomonadati</taxon>
        <taxon>Pseudomonadota</taxon>
        <taxon>Gammaproteobacteria</taxon>
        <taxon>Alteromonadales</taxon>
        <taxon>Shewanellaceae</taxon>
        <taxon>Shewanella</taxon>
    </lineage>
</organism>
<dbReference type="Proteomes" id="UP001139333">
    <property type="component" value="Unassembled WGS sequence"/>
</dbReference>
<dbReference type="PANTHER" id="PTHR11731:SF193">
    <property type="entry name" value="DIPEPTIDYL PEPTIDASE 9"/>
    <property type="match status" value="1"/>
</dbReference>
<comment type="caution">
    <text evidence="4">The sequence shown here is derived from an EMBL/GenBank/DDBJ whole genome shotgun (WGS) entry which is preliminary data.</text>
</comment>
<dbReference type="Pfam" id="PF00326">
    <property type="entry name" value="Peptidase_S9"/>
    <property type="match status" value="1"/>
</dbReference>
<dbReference type="InterPro" id="IPR050278">
    <property type="entry name" value="Serine_Prot_S9B/DPPIV"/>
</dbReference>
<dbReference type="InterPro" id="IPR001375">
    <property type="entry name" value="Peptidase_S9_cat"/>
</dbReference>
<proteinExistence type="predicted"/>
<evidence type="ECO:0000256" key="1">
    <source>
        <dbReference type="SAM" id="SignalP"/>
    </source>
</evidence>
<dbReference type="InterPro" id="IPR029058">
    <property type="entry name" value="AB_hydrolase_fold"/>
</dbReference>
<protein>
    <submittedName>
        <fullName evidence="4">Prolyl oligopeptidase family serine peptidase</fullName>
    </submittedName>
</protein>
<dbReference type="GO" id="GO:0006508">
    <property type="term" value="P:proteolysis"/>
    <property type="evidence" value="ECO:0007669"/>
    <property type="project" value="InterPro"/>
</dbReference>
<evidence type="ECO:0000259" key="2">
    <source>
        <dbReference type="Pfam" id="PF00326"/>
    </source>
</evidence>
<feature type="domain" description="Dipeptidylpeptidase IV N-terminal" evidence="3">
    <location>
        <begin position="386"/>
        <end position="543"/>
    </location>
</feature>
<reference evidence="4" key="1">
    <citation type="submission" date="2022-01" db="EMBL/GenBank/DDBJ databases">
        <title>Whole genome-based taxonomy of the Shewanellaceae.</title>
        <authorList>
            <person name="Martin-Rodriguez A.J."/>
        </authorList>
    </citation>
    <scope>NUCLEOTIDE SEQUENCE</scope>
    <source>
        <strain evidence="4">DSM 16422</strain>
    </source>
</reference>
<sequence length="836" mass="94309">MTGFAITSPAIIRRFAFSAITLALLSGCSSTDHAVQPTETVTNESSVQVTLAQPPKAEQPLTLNQIMANPDWMGIFAQGAYWSDDSQAIYFSRQAHQAPTRDYYKQGIQQNTAEKLSLDQLHLADQKNAVLNLDKSKKAYIYQGNLFVKDLTTATIKQITKQNQAIDGVRFLSNGDIAYWQGNNIFRLHQSSGLIEQLASIQMANKPEQIQEPNTYLAKQQHRLINYVAMQHDNAKAKQEYTKQLAAVDPSFAAKTWYLGDSEVVSELSLSSDGQYALLALTDKNYSWRSEHDIMPNYLGKDGYVDAVPARARVAEDKFPGQRLVLLDLTNHVKKDITIEGLTGFDEDVLASVKQENAAAKGETYQSEKSPRLIQLMQDWGWSQSAIQWHPTENKLLVMIEAVDNKDRWIASVDLDKGTLVTEHRLHDDAWVNYSYNQYGWLPNSDSFYFLSEQSGYSHLYLKQLGGETRALTEGEFVVDEVTLSPEGTHFVYRANPDHPGSFNIYRTEIATGKTEQLTNWFGMLSYELSPDGKSLLLNASSSIQPNELYVQPIGGEIKQLTDYTSNAFKEYAWQAPKVVAVPSNHGAGEVYARVYLPEGFDAEAADKYPAVIFNHGAGYLQNAHYGFSVYFREFMFHNMLTQRGYVVMDMDYRGSSGYGRDWRTAIYRNMGTPEVEDLKDGVAWMAKNVNVDAGKVGTYGGSYGGFLTFMALFNEPELFQAGAALRPVTDWAHYNAPYTSNILNTPDVDPIAYERSSPIEFAQGLEKPLLIMSGVLDDNVFFQDSVRLVQRLIELEKPMFETAIYPVEPHGFKQPSSWLDEYRRIYKLFEQELKK</sequence>
<keyword evidence="1" id="KW-0732">Signal</keyword>
<feature type="domain" description="Peptidase S9 prolyl oligopeptidase catalytic" evidence="2">
    <location>
        <begin position="640"/>
        <end position="835"/>
    </location>
</feature>
<dbReference type="SUPFAM" id="SSF82171">
    <property type="entry name" value="DPP6 N-terminal domain-like"/>
    <property type="match status" value="1"/>
</dbReference>
<gene>
    <name evidence="4" type="ORF">L2672_06055</name>
</gene>
<keyword evidence="5" id="KW-1185">Reference proteome</keyword>
<dbReference type="SUPFAM" id="SSF53474">
    <property type="entry name" value="alpha/beta-Hydrolases"/>
    <property type="match status" value="1"/>
</dbReference>
<evidence type="ECO:0000313" key="4">
    <source>
        <dbReference type="EMBL" id="MCL1142255.1"/>
    </source>
</evidence>
<dbReference type="Pfam" id="PF00930">
    <property type="entry name" value="DPPIV_N"/>
    <property type="match status" value="1"/>
</dbReference>